<keyword evidence="2" id="KW-0472">Membrane</keyword>
<keyword evidence="2" id="KW-1133">Transmembrane helix</keyword>
<evidence type="ECO:0000256" key="1">
    <source>
        <dbReference type="SAM" id="Coils"/>
    </source>
</evidence>
<dbReference type="Proteomes" id="UP000760407">
    <property type="component" value="Unassembled WGS sequence"/>
</dbReference>
<accession>A0ABS1GBB6</accession>
<feature type="transmembrane region" description="Helical" evidence="2">
    <location>
        <begin position="22"/>
        <end position="44"/>
    </location>
</feature>
<evidence type="ECO:0000256" key="2">
    <source>
        <dbReference type="SAM" id="Phobius"/>
    </source>
</evidence>
<protein>
    <submittedName>
        <fullName evidence="3">Uncharacterized protein</fullName>
    </submittedName>
</protein>
<keyword evidence="4" id="KW-1185">Reference proteome</keyword>
<reference evidence="3 4" key="1">
    <citation type="submission" date="2020-08" db="EMBL/GenBank/DDBJ databases">
        <title>Comparative genomics of Francisella species.</title>
        <authorList>
            <person name="Sahl J."/>
            <person name="Sjodin A."/>
            <person name="Wagner D."/>
            <person name="Forsman M."/>
        </authorList>
    </citation>
    <scope>NUCLEOTIDE SEQUENCE [LARGE SCALE GENOMIC DNA]</scope>
    <source>
        <strain evidence="3 4">F1093</strain>
    </source>
</reference>
<evidence type="ECO:0000313" key="4">
    <source>
        <dbReference type="Proteomes" id="UP000760407"/>
    </source>
</evidence>
<proteinExistence type="predicted"/>
<comment type="caution">
    <text evidence="3">The sequence shown here is derived from an EMBL/GenBank/DDBJ whole genome shotgun (WGS) entry which is preliminary data.</text>
</comment>
<evidence type="ECO:0000313" key="3">
    <source>
        <dbReference type="EMBL" id="MBK2302065.1"/>
    </source>
</evidence>
<keyword evidence="1" id="KW-0175">Coiled coil</keyword>
<name>A0ABS1GBB6_9GAMM</name>
<keyword evidence="2" id="KW-0812">Transmembrane</keyword>
<dbReference type="EMBL" id="JACTSG010000002">
    <property type="protein sequence ID" value="MBK2302065.1"/>
    <property type="molecule type" value="Genomic_DNA"/>
</dbReference>
<feature type="coiled-coil region" evidence="1">
    <location>
        <begin position="61"/>
        <end position="96"/>
    </location>
</feature>
<organism evidence="3 4">
    <name type="scientific">Francisella philomiragia</name>
    <dbReference type="NCBI Taxonomy" id="28110"/>
    <lineage>
        <taxon>Bacteria</taxon>
        <taxon>Pseudomonadati</taxon>
        <taxon>Pseudomonadota</taxon>
        <taxon>Gammaproteobacteria</taxon>
        <taxon>Thiotrichales</taxon>
        <taxon>Francisellaceae</taxon>
        <taxon>Francisella</taxon>
    </lineage>
</organism>
<dbReference type="RefSeq" id="WP_200166101.1">
    <property type="nucleotide sequence ID" value="NZ_JACTSG010000002.1"/>
</dbReference>
<gene>
    <name evidence="3" type="ORF">IBE52_03980</name>
</gene>
<sequence>MQDTLKILESVNHFYSQSFNQLIVITVAVLAFAGVVMPVLIYLYQKRLFRLEHEEIRNQLKDELNSELAKAIDAVRKEYKKKEEQYLSKIECLDEKIEKEIAGSISGTFHLQGIMNLKDKRYLNAFVSLTKAAVNNIKADDEINLRRQLGLVIKRCLPKLNKLQLERHVDVVEYYEELFEKLSEYNMNNRYTDEIRLLKIAFKQAMERELEKEA</sequence>